<organism evidence="2 3">
    <name type="scientific">Pleurodeles waltl</name>
    <name type="common">Iberian ribbed newt</name>
    <dbReference type="NCBI Taxonomy" id="8319"/>
    <lineage>
        <taxon>Eukaryota</taxon>
        <taxon>Metazoa</taxon>
        <taxon>Chordata</taxon>
        <taxon>Craniata</taxon>
        <taxon>Vertebrata</taxon>
        <taxon>Euteleostomi</taxon>
        <taxon>Amphibia</taxon>
        <taxon>Batrachia</taxon>
        <taxon>Caudata</taxon>
        <taxon>Salamandroidea</taxon>
        <taxon>Salamandridae</taxon>
        <taxon>Pleurodelinae</taxon>
        <taxon>Pleurodeles</taxon>
    </lineage>
</organism>
<dbReference type="EMBL" id="JANPWB010000011">
    <property type="protein sequence ID" value="KAJ1122557.1"/>
    <property type="molecule type" value="Genomic_DNA"/>
</dbReference>
<name>A0AAV7P5H6_PLEWA</name>
<sequence>MKATLGPWLVPLSLRGSPGQERVLGFLSVLEMRPGDVLFSPPRLGVQVYLPPPRRRLSNGSVTTPGPHRSSATNMSRWLSRRSRGGLGSALTCDAAPRALTLFV</sequence>
<feature type="compositionally biased region" description="Polar residues" evidence="1">
    <location>
        <begin position="58"/>
        <end position="75"/>
    </location>
</feature>
<gene>
    <name evidence="2" type="ORF">NDU88_001043</name>
</gene>
<keyword evidence="3" id="KW-1185">Reference proteome</keyword>
<comment type="caution">
    <text evidence="2">The sequence shown here is derived from an EMBL/GenBank/DDBJ whole genome shotgun (WGS) entry which is preliminary data.</text>
</comment>
<protein>
    <submittedName>
        <fullName evidence="2">Uncharacterized protein</fullName>
    </submittedName>
</protein>
<dbReference type="AlphaFoldDB" id="A0AAV7P5H6"/>
<dbReference type="Proteomes" id="UP001066276">
    <property type="component" value="Chromosome 7"/>
</dbReference>
<feature type="region of interest" description="Disordered" evidence="1">
    <location>
        <begin position="55"/>
        <end position="75"/>
    </location>
</feature>
<accession>A0AAV7P5H6</accession>
<evidence type="ECO:0000256" key="1">
    <source>
        <dbReference type="SAM" id="MobiDB-lite"/>
    </source>
</evidence>
<reference evidence="2" key="1">
    <citation type="journal article" date="2022" name="bioRxiv">
        <title>Sequencing and chromosome-scale assembly of the giantPleurodeles waltlgenome.</title>
        <authorList>
            <person name="Brown T."/>
            <person name="Elewa A."/>
            <person name="Iarovenko S."/>
            <person name="Subramanian E."/>
            <person name="Araus A.J."/>
            <person name="Petzold A."/>
            <person name="Susuki M."/>
            <person name="Suzuki K.-i.T."/>
            <person name="Hayashi T."/>
            <person name="Toyoda A."/>
            <person name="Oliveira C."/>
            <person name="Osipova E."/>
            <person name="Leigh N.D."/>
            <person name="Simon A."/>
            <person name="Yun M.H."/>
        </authorList>
    </citation>
    <scope>NUCLEOTIDE SEQUENCE</scope>
    <source>
        <strain evidence="2">20211129_DDA</strain>
        <tissue evidence="2">Liver</tissue>
    </source>
</reference>
<proteinExistence type="predicted"/>
<evidence type="ECO:0000313" key="3">
    <source>
        <dbReference type="Proteomes" id="UP001066276"/>
    </source>
</evidence>
<evidence type="ECO:0000313" key="2">
    <source>
        <dbReference type="EMBL" id="KAJ1122557.1"/>
    </source>
</evidence>